<dbReference type="GO" id="GO:1990904">
    <property type="term" value="C:ribonucleoprotein complex"/>
    <property type="evidence" value="ECO:0007669"/>
    <property type="project" value="UniProtKB-KW"/>
</dbReference>
<dbReference type="Gene3D" id="2.30.30.100">
    <property type="match status" value="1"/>
</dbReference>
<reference evidence="3 4" key="1">
    <citation type="journal article" date="2010" name="Appl. Environ. Microbiol.">
        <title>The genome sequence of the crenarchaeon Acidilobus saccharovorans supports a new order, Acidilobales, and suggests an important ecological role in terrestrial acidic hot springs.</title>
        <authorList>
            <person name="Mardanov A.V."/>
            <person name="Svetlitchnyi V.A."/>
            <person name="Beletsky A.V."/>
            <person name="Prokofeva M.I."/>
            <person name="Bonch-Osmolovskaya E.A."/>
            <person name="Ravin N.V."/>
            <person name="Skryabin K.G."/>
        </authorList>
    </citation>
    <scope>NUCLEOTIDE SEQUENCE [LARGE SCALE GENOMIC DNA]</scope>
    <source>
        <strain evidence="4">DSM 16705 / JCM 18335 / VKM B-2471 / 345-15</strain>
    </source>
</reference>
<dbReference type="InterPro" id="IPR001163">
    <property type="entry name" value="Sm_dom_euk/arc"/>
</dbReference>
<evidence type="ECO:0000259" key="2">
    <source>
        <dbReference type="PROSITE" id="PS52002"/>
    </source>
</evidence>
<dbReference type="eggNOG" id="arCOG00998">
    <property type="taxonomic scope" value="Archaea"/>
</dbReference>
<dbReference type="HOGENOM" id="CLU_076902_11_0_2"/>
<sequence length="92" mass="10197">MAASQEKRVVNPLRYLRDAVDSQIYVKLKDGTEYVGQLLVTDSTMNLVLDNSVEVKDGKQIVARLGKILIRGSMVQYVSFNPELAAPDVVSK</sequence>
<name>D9Q0Y5_ACIS3</name>
<dbReference type="AlphaFoldDB" id="D9Q0Y5"/>
<dbReference type="GO" id="GO:0003723">
    <property type="term" value="F:RNA binding"/>
    <property type="evidence" value="ECO:0007669"/>
    <property type="project" value="InterPro"/>
</dbReference>
<dbReference type="PANTHER" id="PTHR11021">
    <property type="entry name" value="SMALL NUCLEAR RIBONUCLEOPROTEIN F SNRNP-F"/>
    <property type="match status" value="1"/>
</dbReference>
<evidence type="ECO:0000256" key="1">
    <source>
        <dbReference type="ARBA" id="ARBA00023274"/>
    </source>
</evidence>
<dbReference type="SMART" id="SM00651">
    <property type="entry name" value="Sm"/>
    <property type="match status" value="1"/>
</dbReference>
<dbReference type="KEGG" id="asc:ASAC_0566"/>
<keyword evidence="4" id="KW-1185">Reference proteome</keyword>
<organism evidence="3 4">
    <name type="scientific">Acidilobus saccharovorans (strain DSM 16705 / JCM 18335 / VKM B-2471 / 345-15)</name>
    <dbReference type="NCBI Taxonomy" id="666510"/>
    <lineage>
        <taxon>Archaea</taxon>
        <taxon>Thermoproteota</taxon>
        <taxon>Thermoprotei</taxon>
        <taxon>Acidilobales</taxon>
        <taxon>Acidilobaceae</taxon>
        <taxon>Acidilobus</taxon>
    </lineage>
</organism>
<dbReference type="Proteomes" id="UP000000346">
    <property type="component" value="Chromosome"/>
</dbReference>
<dbReference type="InParanoid" id="D9Q0Y5"/>
<keyword evidence="1" id="KW-0687">Ribonucleoprotein</keyword>
<dbReference type="EMBL" id="CP001742">
    <property type="protein sequence ID" value="ADL18973.1"/>
    <property type="molecule type" value="Genomic_DNA"/>
</dbReference>
<accession>D9Q0Y5</accession>
<dbReference type="RefSeq" id="WP_013266485.1">
    <property type="nucleotide sequence ID" value="NC_014374.1"/>
</dbReference>
<evidence type="ECO:0000313" key="3">
    <source>
        <dbReference type="EMBL" id="ADL18973.1"/>
    </source>
</evidence>
<dbReference type="GeneID" id="9498798"/>
<gene>
    <name evidence="3" type="ordered locus">ASAC_0566</name>
</gene>
<dbReference type="STRING" id="666510.ASAC_0566"/>
<proteinExistence type="predicted"/>
<dbReference type="Pfam" id="PF01423">
    <property type="entry name" value="LSM"/>
    <property type="match status" value="1"/>
</dbReference>
<dbReference type="GO" id="GO:0000398">
    <property type="term" value="P:mRNA splicing, via spliceosome"/>
    <property type="evidence" value="ECO:0007669"/>
    <property type="project" value="InterPro"/>
</dbReference>
<feature type="domain" description="Sm" evidence="2">
    <location>
        <begin position="11"/>
        <end position="84"/>
    </location>
</feature>
<dbReference type="InterPro" id="IPR047575">
    <property type="entry name" value="Sm"/>
</dbReference>
<evidence type="ECO:0000313" key="4">
    <source>
        <dbReference type="Proteomes" id="UP000000346"/>
    </source>
</evidence>
<dbReference type="PROSITE" id="PS52002">
    <property type="entry name" value="SM"/>
    <property type="match status" value="1"/>
</dbReference>
<dbReference type="SUPFAM" id="SSF50182">
    <property type="entry name" value="Sm-like ribonucleoproteins"/>
    <property type="match status" value="1"/>
</dbReference>
<dbReference type="CDD" id="cd01726">
    <property type="entry name" value="LSm6"/>
    <property type="match status" value="1"/>
</dbReference>
<dbReference type="FunCoup" id="D9Q0Y5">
    <property type="interactions" value="115"/>
</dbReference>
<dbReference type="OrthoDB" id="371816at2157"/>
<dbReference type="PANTHER" id="PTHR11021:SF0">
    <property type="entry name" value="SMALL NUCLEAR RIBONUCLEOPROTEIN F"/>
    <property type="match status" value="1"/>
</dbReference>
<dbReference type="InterPro" id="IPR016487">
    <property type="entry name" value="Lsm6/sSmF"/>
</dbReference>
<dbReference type="InterPro" id="IPR010920">
    <property type="entry name" value="LSM_dom_sf"/>
</dbReference>
<protein>
    <submittedName>
        <fullName evidence="3">Putative small nucleolar RNP protein Sm</fullName>
    </submittedName>
</protein>